<dbReference type="InterPro" id="IPR008250">
    <property type="entry name" value="ATPase_P-typ_transduc_dom_A_sf"/>
</dbReference>
<feature type="transmembrane region" description="Helical" evidence="14">
    <location>
        <begin position="701"/>
        <end position="719"/>
    </location>
</feature>
<dbReference type="PANTHER" id="PTHR43520:SF8">
    <property type="entry name" value="P-TYPE CU(+) TRANSPORTER"/>
    <property type="match status" value="1"/>
</dbReference>
<dbReference type="FunFam" id="2.70.150.10:FF:000002">
    <property type="entry name" value="Copper-transporting ATPase 1, putative"/>
    <property type="match status" value="1"/>
</dbReference>
<dbReference type="PROSITE" id="PS00154">
    <property type="entry name" value="ATPASE_E1_E2"/>
    <property type="match status" value="1"/>
</dbReference>
<dbReference type="InterPro" id="IPR017969">
    <property type="entry name" value="Heavy-metal-associated_CS"/>
</dbReference>
<dbReference type="SUPFAM" id="SSF81653">
    <property type="entry name" value="Calcium ATPase, transduction domain A"/>
    <property type="match status" value="1"/>
</dbReference>
<dbReference type="PROSITE" id="PS50846">
    <property type="entry name" value="HMA_2"/>
    <property type="match status" value="1"/>
</dbReference>
<dbReference type="InterPro" id="IPR018303">
    <property type="entry name" value="ATPase_P-typ_P_site"/>
</dbReference>
<comment type="caution">
    <text evidence="16">The sequence shown here is derived from an EMBL/GenBank/DDBJ whole genome shotgun (WGS) entry which is preliminary data.</text>
</comment>
<dbReference type="GO" id="GO:0055070">
    <property type="term" value="P:copper ion homeostasis"/>
    <property type="evidence" value="ECO:0007669"/>
    <property type="project" value="TreeGrafter"/>
</dbReference>
<dbReference type="PRINTS" id="PR00119">
    <property type="entry name" value="CATATPASE"/>
</dbReference>
<dbReference type="InterPro" id="IPR044492">
    <property type="entry name" value="P_typ_ATPase_HD_dom"/>
</dbReference>
<dbReference type="PROSITE" id="PS01047">
    <property type="entry name" value="HMA_1"/>
    <property type="match status" value="1"/>
</dbReference>
<dbReference type="InterPro" id="IPR027256">
    <property type="entry name" value="P-typ_ATPase_IB"/>
</dbReference>
<dbReference type="CDD" id="cd00371">
    <property type="entry name" value="HMA"/>
    <property type="match status" value="1"/>
</dbReference>
<accession>A0A9D1CJV8</accession>
<keyword evidence="10 14" id="KW-1133">Transmembrane helix</keyword>
<comment type="similarity">
    <text evidence="2 14">Belongs to the cation transport ATPase (P-type) (TC 3.A.3) family. Type IB subfamily.</text>
</comment>
<feature type="transmembrane region" description="Helical" evidence="14">
    <location>
        <begin position="371"/>
        <end position="397"/>
    </location>
</feature>
<dbReference type="SFLD" id="SFLDG00002">
    <property type="entry name" value="C1.7:_P-type_atpase_like"/>
    <property type="match status" value="1"/>
</dbReference>
<dbReference type="InterPro" id="IPR036412">
    <property type="entry name" value="HAD-like_sf"/>
</dbReference>
<evidence type="ECO:0000256" key="2">
    <source>
        <dbReference type="ARBA" id="ARBA00006024"/>
    </source>
</evidence>
<dbReference type="InterPro" id="IPR036163">
    <property type="entry name" value="HMA_dom_sf"/>
</dbReference>
<reference evidence="16" key="2">
    <citation type="journal article" date="2021" name="PeerJ">
        <title>Extensive microbial diversity within the chicken gut microbiome revealed by metagenomics and culture.</title>
        <authorList>
            <person name="Gilroy R."/>
            <person name="Ravi A."/>
            <person name="Getino M."/>
            <person name="Pursley I."/>
            <person name="Horton D.L."/>
            <person name="Alikhan N.F."/>
            <person name="Baker D."/>
            <person name="Gharbi K."/>
            <person name="Hall N."/>
            <person name="Watson M."/>
            <person name="Adriaenssens E.M."/>
            <person name="Foster-Nyarko E."/>
            <person name="Jarju S."/>
            <person name="Secka A."/>
            <person name="Antonio M."/>
            <person name="Oren A."/>
            <person name="Chaudhuri R.R."/>
            <person name="La Ragione R."/>
            <person name="Hildebrand F."/>
            <person name="Pallen M.J."/>
        </authorList>
    </citation>
    <scope>NUCLEOTIDE SEQUENCE</scope>
    <source>
        <strain evidence="16">CHK165-10780</strain>
    </source>
</reference>
<feature type="transmembrane region" description="Helical" evidence="14">
    <location>
        <begin position="116"/>
        <end position="134"/>
    </location>
</feature>
<dbReference type="SUPFAM" id="SSF55008">
    <property type="entry name" value="HMA, heavy metal-associated domain"/>
    <property type="match status" value="1"/>
</dbReference>
<dbReference type="SUPFAM" id="SSF56784">
    <property type="entry name" value="HAD-like"/>
    <property type="match status" value="1"/>
</dbReference>
<evidence type="ECO:0000313" key="17">
    <source>
        <dbReference type="Proteomes" id="UP000886725"/>
    </source>
</evidence>
<dbReference type="EMBL" id="DVFU01000008">
    <property type="protein sequence ID" value="HIQ64147.1"/>
    <property type="molecule type" value="Genomic_DNA"/>
</dbReference>
<dbReference type="Proteomes" id="UP000886725">
    <property type="component" value="Unassembled WGS sequence"/>
</dbReference>
<keyword evidence="7" id="KW-0813">Transport</keyword>
<dbReference type="GO" id="GO:0005524">
    <property type="term" value="F:ATP binding"/>
    <property type="evidence" value="ECO:0007669"/>
    <property type="project" value="UniProtKB-UniRule"/>
</dbReference>
<dbReference type="NCBIfam" id="TIGR01494">
    <property type="entry name" value="ATPase_P-type"/>
    <property type="match status" value="1"/>
</dbReference>
<keyword evidence="4 14" id="KW-0812">Transmembrane</keyword>
<dbReference type="GO" id="GO:0005886">
    <property type="term" value="C:plasma membrane"/>
    <property type="evidence" value="ECO:0007669"/>
    <property type="project" value="UniProtKB-SubCell"/>
</dbReference>
<dbReference type="SUPFAM" id="SSF81665">
    <property type="entry name" value="Calcium ATPase, transmembrane domain M"/>
    <property type="match status" value="1"/>
</dbReference>
<dbReference type="GO" id="GO:0016887">
    <property type="term" value="F:ATP hydrolysis activity"/>
    <property type="evidence" value="ECO:0007669"/>
    <property type="project" value="InterPro"/>
</dbReference>
<dbReference type="PRINTS" id="PR00943">
    <property type="entry name" value="CUATPASE"/>
</dbReference>
<dbReference type="Gene3D" id="3.30.70.100">
    <property type="match status" value="1"/>
</dbReference>
<dbReference type="GO" id="GO:0005507">
    <property type="term" value="F:copper ion binding"/>
    <property type="evidence" value="ECO:0007669"/>
    <property type="project" value="TreeGrafter"/>
</dbReference>
<feature type="domain" description="HMA" evidence="15">
    <location>
        <begin position="2"/>
        <end position="66"/>
    </location>
</feature>
<keyword evidence="14" id="KW-1003">Cell membrane</keyword>
<evidence type="ECO:0000256" key="13">
    <source>
        <dbReference type="ARBA" id="ARBA00049289"/>
    </source>
</evidence>
<evidence type="ECO:0000256" key="3">
    <source>
        <dbReference type="ARBA" id="ARBA00012517"/>
    </source>
</evidence>
<dbReference type="Pfam" id="PF00702">
    <property type="entry name" value="Hydrolase"/>
    <property type="match status" value="1"/>
</dbReference>
<dbReference type="InterPro" id="IPR023299">
    <property type="entry name" value="ATPase_P-typ_cyto_dom_N"/>
</dbReference>
<dbReference type="CDD" id="cd02094">
    <property type="entry name" value="P-type_ATPase_Cu-like"/>
    <property type="match status" value="1"/>
</dbReference>
<dbReference type="GO" id="GO:0043682">
    <property type="term" value="F:P-type divalent copper transporter activity"/>
    <property type="evidence" value="ECO:0007669"/>
    <property type="project" value="TreeGrafter"/>
</dbReference>
<gene>
    <name evidence="16" type="ORF">IAC85_00230</name>
</gene>
<dbReference type="Gene3D" id="3.40.1110.10">
    <property type="entry name" value="Calcium-transporting ATPase, cytoplasmic domain N"/>
    <property type="match status" value="1"/>
</dbReference>
<evidence type="ECO:0000256" key="9">
    <source>
        <dbReference type="ARBA" id="ARBA00022967"/>
    </source>
</evidence>
<evidence type="ECO:0000256" key="7">
    <source>
        <dbReference type="ARBA" id="ARBA00022796"/>
    </source>
</evidence>
<keyword evidence="5 14" id="KW-0479">Metal-binding</keyword>
<keyword evidence="7" id="KW-0406">Ion transport</keyword>
<dbReference type="NCBIfam" id="TIGR01525">
    <property type="entry name" value="ATPase-IB_hvy"/>
    <property type="match status" value="1"/>
</dbReference>
<proteinExistence type="inferred from homology"/>
<evidence type="ECO:0000256" key="14">
    <source>
        <dbReference type="RuleBase" id="RU362081"/>
    </source>
</evidence>
<reference evidence="16" key="1">
    <citation type="submission" date="2020-10" db="EMBL/GenBank/DDBJ databases">
        <authorList>
            <person name="Gilroy R."/>
        </authorList>
    </citation>
    <scope>NUCLEOTIDE SEQUENCE</scope>
    <source>
        <strain evidence="16">CHK165-10780</strain>
    </source>
</reference>
<evidence type="ECO:0000256" key="5">
    <source>
        <dbReference type="ARBA" id="ARBA00022723"/>
    </source>
</evidence>
<dbReference type="Pfam" id="PF00122">
    <property type="entry name" value="E1-E2_ATPase"/>
    <property type="match status" value="1"/>
</dbReference>
<feature type="transmembrane region" description="Helical" evidence="14">
    <location>
        <begin position="155"/>
        <end position="176"/>
    </location>
</feature>
<keyword evidence="11" id="KW-0186">Copper</keyword>
<feature type="transmembrane region" description="Helical" evidence="14">
    <location>
        <begin position="85"/>
        <end position="104"/>
    </location>
</feature>
<comment type="subcellular location">
    <subcellularLocation>
        <location evidence="1">Cell membrane</location>
        <topology evidence="1">Multi-pass membrane protein</topology>
    </subcellularLocation>
</comment>
<dbReference type="SFLD" id="SFLDF00027">
    <property type="entry name" value="p-type_atpase"/>
    <property type="match status" value="1"/>
</dbReference>
<feature type="transmembrane region" description="Helical" evidence="14">
    <location>
        <begin position="182"/>
        <end position="198"/>
    </location>
</feature>
<dbReference type="InterPro" id="IPR006121">
    <property type="entry name" value="HMA_dom"/>
</dbReference>
<evidence type="ECO:0000256" key="11">
    <source>
        <dbReference type="ARBA" id="ARBA00023008"/>
    </source>
</evidence>
<dbReference type="EC" id="7.2.2.8" evidence="3"/>
<dbReference type="AlphaFoldDB" id="A0A9D1CJV8"/>
<dbReference type="PANTHER" id="PTHR43520">
    <property type="entry name" value="ATP7, ISOFORM B"/>
    <property type="match status" value="1"/>
</dbReference>
<evidence type="ECO:0000256" key="6">
    <source>
        <dbReference type="ARBA" id="ARBA00022741"/>
    </source>
</evidence>
<keyword evidence="8 14" id="KW-0067">ATP-binding</keyword>
<dbReference type="NCBIfam" id="TIGR01511">
    <property type="entry name" value="ATPase-IB1_Cu"/>
    <property type="match status" value="1"/>
</dbReference>
<evidence type="ECO:0000256" key="8">
    <source>
        <dbReference type="ARBA" id="ARBA00022840"/>
    </source>
</evidence>
<keyword evidence="6 14" id="KW-0547">Nucleotide-binding</keyword>
<comment type="catalytic activity">
    <reaction evidence="13">
        <text>Cu(+)(in) + ATP + H2O = Cu(+)(out) + ADP + phosphate + H(+)</text>
        <dbReference type="Rhea" id="RHEA:25792"/>
        <dbReference type="ChEBI" id="CHEBI:15377"/>
        <dbReference type="ChEBI" id="CHEBI:15378"/>
        <dbReference type="ChEBI" id="CHEBI:30616"/>
        <dbReference type="ChEBI" id="CHEBI:43474"/>
        <dbReference type="ChEBI" id="CHEBI:49552"/>
        <dbReference type="ChEBI" id="CHEBI:456216"/>
        <dbReference type="EC" id="7.2.2.8"/>
    </reaction>
</comment>
<keyword evidence="7" id="KW-0187">Copper transport</keyword>
<evidence type="ECO:0000256" key="1">
    <source>
        <dbReference type="ARBA" id="ARBA00004651"/>
    </source>
</evidence>
<dbReference type="GO" id="GO:0140581">
    <property type="term" value="F:P-type monovalent copper transporter activity"/>
    <property type="evidence" value="ECO:0007669"/>
    <property type="project" value="UniProtKB-EC"/>
</dbReference>
<dbReference type="InterPro" id="IPR059000">
    <property type="entry name" value="ATPase_P-type_domA"/>
</dbReference>
<dbReference type="InterPro" id="IPR023298">
    <property type="entry name" value="ATPase_P-typ_TM_dom_sf"/>
</dbReference>
<sequence>MKKVVLRIGGMTCSACSSGLEKYLSRQEGVSSASVNLVLSLATIEYENLSKKDLERFVKEAGFQSLGEFKGVEDLESKKEDKTKYIVLGILILIMMYLGMGEMLGLPTIPFLNMDYPVLLSSVLLLITIVYLIFGFDILKSGFTNLIHRMPNMDTLVLFSVFFSLAYSLFGYVQIILGNLSYMHHLYFESAAMVLYFVKLGRYIESFSKDQTKSAIRKLVQITPSKAIVKDGEKLTEVTIDEVSTGDTLVCRAGDKVAVDGTVTSGKTYVDESFITGESAPVLKTSGSKVIAGSICYDGYIEYSAEKIGKESTISEIVTMVVDATNTKSKVQKMADRISGYFVPIILAIAIVTFILSYLLGCSFSVSFTHFVTALVVACPCALGLAVPLVVVVSNGLCAEKGLFLRNGEVLERAKTIDTIVLDKTGTLTQGKLRVYEFQNDSNLTDAEFLNVVANLESFSSHPIHTAFDVTKKLDVSHFEELSGMGILAKINDDEYYLGNHKILTRLKLKNRYQTKEDDYSKAGCSIIYVVQNKKLIGIIGVKDTVREESKEAIREFMHRGIDVVMLTGDHEGVANQIAKEVGIRHVISDVLPKEKASYIEKLKQDGKHVIMVGDGINDAPALVASSIGISINQGTDVAMDSADVILMNNNLSNIIDFIDISKQSYHIIWQNLFWAFFYNALMIPIAAGLLLPLGITMNPMVASIAMTISSLTVVMNSLRLRRWKNERN</sequence>
<feature type="transmembrane region" description="Helical" evidence="14">
    <location>
        <begin position="338"/>
        <end position="359"/>
    </location>
</feature>
<organism evidence="16 17">
    <name type="scientific">Candidatus Faecenecus gallistercoris</name>
    <dbReference type="NCBI Taxonomy" id="2840793"/>
    <lineage>
        <taxon>Bacteria</taxon>
        <taxon>Bacillati</taxon>
        <taxon>Bacillota</taxon>
        <taxon>Bacillota incertae sedis</taxon>
        <taxon>Candidatus Faecenecus</taxon>
    </lineage>
</organism>
<dbReference type="Gene3D" id="2.70.150.10">
    <property type="entry name" value="Calcium-transporting ATPase, cytoplasmic transduction domain A"/>
    <property type="match status" value="1"/>
</dbReference>
<keyword evidence="12 14" id="KW-0472">Membrane</keyword>
<feature type="transmembrane region" description="Helical" evidence="14">
    <location>
        <begin position="673"/>
        <end position="695"/>
    </location>
</feature>
<dbReference type="InterPro" id="IPR001757">
    <property type="entry name" value="P_typ_ATPase"/>
</dbReference>
<dbReference type="Pfam" id="PF00403">
    <property type="entry name" value="HMA"/>
    <property type="match status" value="1"/>
</dbReference>
<evidence type="ECO:0000256" key="12">
    <source>
        <dbReference type="ARBA" id="ARBA00023136"/>
    </source>
</evidence>
<dbReference type="Gene3D" id="3.40.50.1000">
    <property type="entry name" value="HAD superfamily/HAD-like"/>
    <property type="match status" value="1"/>
</dbReference>
<evidence type="ECO:0000256" key="4">
    <source>
        <dbReference type="ARBA" id="ARBA00022692"/>
    </source>
</evidence>
<keyword evidence="9" id="KW-1278">Translocase</keyword>
<evidence type="ECO:0000313" key="16">
    <source>
        <dbReference type="EMBL" id="HIQ64147.1"/>
    </source>
</evidence>
<dbReference type="InterPro" id="IPR023214">
    <property type="entry name" value="HAD_sf"/>
</dbReference>
<protein>
    <recommendedName>
        <fullName evidence="3">P-type Cu(+) transporter</fullName>
        <ecNumber evidence="3">7.2.2.8</ecNumber>
    </recommendedName>
</protein>
<name>A0A9D1CJV8_9FIRM</name>
<evidence type="ECO:0000256" key="10">
    <source>
        <dbReference type="ARBA" id="ARBA00022989"/>
    </source>
</evidence>
<dbReference type="SFLD" id="SFLDS00003">
    <property type="entry name" value="Haloacid_Dehalogenase"/>
    <property type="match status" value="1"/>
</dbReference>
<evidence type="ECO:0000259" key="15">
    <source>
        <dbReference type="PROSITE" id="PS50846"/>
    </source>
</evidence>